<dbReference type="RefSeq" id="WP_074937234.1">
    <property type="nucleotide sequence ID" value="NZ_BMXC01000003.1"/>
</dbReference>
<dbReference type="STRING" id="388950.GCA_001611675_02028"/>
<evidence type="ECO:0000256" key="1">
    <source>
        <dbReference type="SAM" id="Phobius"/>
    </source>
</evidence>
<keyword evidence="1" id="KW-0812">Transmembrane</keyword>
<feature type="transmembrane region" description="Helical" evidence="1">
    <location>
        <begin position="12"/>
        <end position="30"/>
    </location>
</feature>
<keyword evidence="1" id="KW-1133">Transmembrane helix</keyword>
<feature type="transmembrane region" description="Helical" evidence="1">
    <location>
        <begin position="72"/>
        <end position="90"/>
    </location>
</feature>
<dbReference type="Proteomes" id="UP000182491">
    <property type="component" value="Unassembled WGS sequence"/>
</dbReference>
<proteinExistence type="predicted"/>
<dbReference type="AlphaFoldDB" id="A0A1I7JMQ6"/>
<sequence length="181" mass="20857">MAVYSKAYRSKKRLLTFCGLYMAAMSLWLLHTSYGLIPFGMAGAFLILISAVVVGVILDLFHATKKTFESRWFYLVGLLTFLSIVCFFVFSKIQSHVTDYRAEEIISELEEYKADKGYYPPDLEALTSHNVYKVPPTAFGVLQQDFQYSLHKPAEYQLNYYSYFGVEHTYHSETGEWSVDD</sequence>
<evidence type="ECO:0000313" key="3">
    <source>
        <dbReference type="Proteomes" id="UP000182491"/>
    </source>
</evidence>
<protein>
    <submittedName>
        <fullName evidence="2">Uncharacterized protein</fullName>
    </submittedName>
</protein>
<evidence type="ECO:0000313" key="2">
    <source>
        <dbReference type="EMBL" id="SFU86428.1"/>
    </source>
</evidence>
<gene>
    <name evidence="2" type="ORF">SAMN04487941_3037</name>
</gene>
<name>A0A1I7JMQ6_9BACT</name>
<dbReference type="EMBL" id="FPCA01000003">
    <property type="protein sequence ID" value="SFU86428.1"/>
    <property type="molecule type" value="Genomic_DNA"/>
</dbReference>
<keyword evidence="3" id="KW-1185">Reference proteome</keyword>
<keyword evidence="1" id="KW-0472">Membrane</keyword>
<reference evidence="3" key="1">
    <citation type="submission" date="2016-10" db="EMBL/GenBank/DDBJ databases">
        <authorList>
            <person name="Varghese N."/>
        </authorList>
    </citation>
    <scope>NUCLEOTIDE SEQUENCE [LARGE SCALE GENOMIC DNA]</scope>
    <source>
        <strain evidence="3">DSM 18820</strain>
    </source>
</reference>
<accession>A0A1I7JMQ6</accession>
<feature type="transmembrane region" description="Helical" evidence="1">
    <location>
        <begin position="36"/>
        <end position="60"/>
    </location>
</feature>
<organism evidence="2 3">
    <name type="scientific">Pontibacter akesuensis</name>
    <dbReference type="NCBI Taxonomy" id="388950"/>
    <lineage>
        <taxon>Bacteria</taxon>
        <taxon>Pseudomonadati</taxon>
        <taxon>Bacteroidota</taxon>
        <taxon>Cytophagia</taxon>
        <taxon>Cytophagales</taxon>
        <taxon>Hymenobacteraceae</taxon>
        <taxon>Pontibacter</taxon>
    </lineage>
</organism>